<dbReference type="InterPro" id="IPR039422">
    <property type="entry name" value="MarR/SlyA-like"/>
</dbReference>
<dbReference type="GO" id="GO:0003677">
    <property type="term" value="F:DNA binding"/>
    <property type="evidence" value="ECO:0007669"/>
    <property type="project" value="UniProtKB-KW"/>
</dbReference>
<dbReference type="PANTHER" id="PTHR33164">
    <property type="entry name" value="TRANSCRIPTIONAL REGULATOR, MARR FAMILY"/>
    <property type="match status" value="1"/>
</dbReference>
<protein>
    <recommendedName>
        <fullName evidence="4">HTH marR-type domain-containing protein</fullName>
    </recommendedName>
</protein>
<keyword evidence="2" id="KW-0238">DNA-binding</keyword>
<evidence type="ECO:0000256" key="1">
    <source>
        <dbReference type="ARBA" id="ARBA00023015"/>
    </source>
</evidence>
<reference evidence="5 6" key="1">
    <citation type="submission" date="2016-12" db="EMBL/GenBank/DDBJ databases">
        <title>The draft genome sequence of Actinophytocola xinjiangensis.</title>
        <authorList>
            <person name="Wang W."/>
            <person name="Yuan L."/>
        </authorList>
    </citation>
    <scope>NUCLEOTIDE SEQUENCE [LARGE SCALE GENOMIC DNA]</scope>
    <source>
        <strain evidence="5 6">CGMCC 4.4663</strain>
    </source>
</reference>
<dbReference type="PRINTS" id="PR00598">
    <property type="entry name" value="HTHMARR"/>
</dbReference>
<dbReference type="SUPFAM" id="SSF46785">
    <property type="entry name" value="Winged helix' DNA-binding domain"/>
    <property type="match status" value="1"/>
</dbReference>
<dbReference type="PROSITE" id="PS50995">
    <property type="entry name" value="HTH_MARR_2"/>
    <property type="match status" value="1"/>
</dbReference>
<dbReference type="GO" id="GO:0003700">
    <property type="term" value="F:DNA-binding transcription factor activity"/>
    <property type="evidence" value="ECO:0007669"/>
    <property type="project" value="InterPro"/>
</dbReference>
<keyword evidence="6" id="KW-1185">Reference proteome</keyword>
<gene>
    <name evidence="5" type="ORF">BLA60_34770</name>
</gene>
<proteinExistence type="predicted"/>
<dbReference type="SMART" id="SM00347">
    <property type="entry name" value="HTH_MARR"/>
    <property type="match status" value="1"/>
</dbReference>
<sequence length="186" mass="20680">MIGVSSRNGDAAPGTRDAWSVAVITGDEPERVLIGRRLVQLAQVIVRLEELSLHKLDLSYRQMRILKHVNAGVSSARDLAQFFGITPPAISETLEALVRRDLLVREPNPNDRRAVVLRLTAAGAKLCQRSQLAEDELAEDMLTTLDQQGVEDLGALLANLLAPNQERLLSQRRDRDTRRRGDTVRT</sequence>
<dbReference type="InterPro" id="IPR036388">
    <property type="entry name" value="WH-like_DNA-bd_sf"/>
</dbReference>
<evidence type="ECO:0000313" key="6">
    <source>
        <dbReference type="Proteomes" id="UP000185696"/>
    </source>
</evidence>
<organism evidence="5 6">
    <name type="scientific">Actinophytocola xinjiangensis</name>
    <dbReference type="NCBI Taxonomy" id="485602"/>
    <lineage>
        <taxon>Bacteria</taxon>
        <taxon>Bacillati</taxon>
        <taxon>Actinomycetota</taxon>
        <taxon>Actinomycetes</taxon>
        <taxon>Pseudonocardiales</taxon>
        <taxon>Pseudonocardiaceae</taxon>
    </lineage>
</organism>
<comment type="caution">
    <text evidence="5">The sequence shown here is derived from an EMBL/GenBank/DDBJ whole genome shotgun (WGS) entry which is preliminary data.</text>
</comment>
<dbReference type="PROSITE" id="PS01117">
    <property type="entry name" value="HTH_MARR_1"/>
    <property type="match status" value="1"/>
</dbReference>
<evidence type="ECO:0000256" key="2">
    <source>
        <dbReference type="ARBA" id="ARBA00023125"/>
    </source>
</evidence>
<name>A0A7Z0WEZ1_9PSEU</name>
<keyword evidence="1" id="KW-0805">Transcription regulation</keyword>
<dbReference type="InterPro" id="IPR023187">
    <property type="entry name" value="Tscrpt_reg_MarR-type_CS"/>
</dbReference>
<dbReference type="EMBL" id="MSIF01000026">
    <property type="protein sequence ID" value="OLF05682.1"/>
    <property type="molecule type" value="Genomic_DNA"/>
</dbReference>
<dbReference type="InterPro" id="IPR000835">
    <property type="entry name" value="HTH_MarR-typ"/>
</dbReference>
<dbReference type="Proteomes" id="UP000185696">
    <property type="component" value="Unassembled WGS sequence"/>
</dbReference>
<dbReference type="InterPro" id="IPR036390">
    <property type="entry name" value="WH_DNA-bd_sf"/>
</dbReference>
<accession>A0A7Z0WEZ1</accession>
<dbReference type="AlphaFoldDB" id="A0A7Z0WEZ1"/>
<dbReference type="Gene3D" id="1.10.10.10">
    <property type="entry name" value="Winged helix-like DNA-binding domain superfamily/Winged helix DNA-binding domain"/>
    <property type="match status" value="1"/>
</dbReference>
<dbReference type="Pfam" id="PF12802">
    <property type="entry name" value="MarR_2"/>
    <property type="match status" value="1"/>
</dbReference>
<feature type="domain" description="HTH marR-type" evidence="4">
    <location>
        <begin position="31"/>
        <end position="162"/>
    </location>
</feature>
<evidence type="ECO:0000313" key="5">
    <source>
        <dbReference type="EMBL" id="OLF05682.1"/>
    </source>
</evidence>
<dbReference type="PANTHER" id="PTHR33164:SF43">
    <property type="entry name" value="HTH-TYPE TRANSCRIPTIONAL REPRESSOR YETL"/>
    <property type="match status" value="1"/>
</dbReference>
<evidence type="ECO:0000256" key="3">
    <source>
        <dbReference type="ARBA" id="ARBA00023163"/>
    </source>
</evidence>
<keyword evidence="3" id="KW-0804">Transcription</keyword>
<evidence type="ECO:0000259" key="4">
    <source>
        <dbReference type="PROSITE" id="PS50995"/>
    </source>
</evidence>
<dbReference type="GO" id="GO:0006950">
    <property type="term" value="P:response to stress"/>
    <property type="evidence" value="ECO:0007669"/>
    <property type="project" value="TreeGrafter"/>
</dbReference>